<reference evidence="1" key="1">
    <citation type="submission" date="2023-07" db="EMBL/GenBank/DDBJ databases">
        <title>draft genome sequence of fig (Ficus carica).</title>
        <authorList>
            <person name="Takahashi T."/>
            <person name="Nishimura K."/>
        </authorList>
    </citation>
    <scope>NUCLEOTIDE SEQUENCE</scope>
</reference>
<sequence>MIINKDVLAFGISHDYGQGVSTFTLKLIILVIKEFSFEVDHACDLAVHIALELIMLIIKECSFGADHAYDRWVLAFGVNHVMIEEYCSFGFHHNSLA</sequence>
<dbReference type="EMBL" id="BTGU01000076">
    <property type="protein sequence ID" value="GMN58202.1"/>
    <property type="molecule type" value="Genomic_DNA"/>
</dbReference>
<organism evidence="1 2">
    <name type="scientific">Ficus carica</name>
    <name type="common">Common fig</name>
    <dbReference type="NCBI Taxonomy" id="3494"/>
    <lineage>
        <taxon>Eukaryota</taxon>
        <taxon>Viridiplantae</taxon>
        <taxon>Streptophyta</taxon>
        <taxon>Embryophyta</taxon>
        <taxon>Tracheophyta</taxon>
        <taxon>Spermatophyta</taxon>
        <taxon>Magnoliopsida</taxon>
        <taxon>eudicotyledons</taxon>
        <taxon>Gunneridae</taxon>
        <taxon>Pentapetalae</taxon>
        <taxon>rosids</taxon>
        <taxon>fabids</taxon>
        <taxon>Rosales</taxon>
        <taxon>Moraceae</taxon>
        <taxon>Ficeae</taxon>
        <taxon>Ficus</taxon>
    </lineage>
</organism>
<proteinExistence type="predicted"/>
<protein>
    <submittedName>
        <fullName evidence="1">Uncharacterized protein</fullName>
    </submittedName>
</protein>
<comment type="caution">
    <text evidence="1">The sequence shown here is derived from an EMBL/GenBank/DDBJ whole genome shotgun (WGS) entry which is preliminary data.</text>
</comment>
<dbReference type="AlphaFoldDB" id="A0AA88DMQ8"/>
<accession>A0AA88DMQ8</accession>
<keyword evidence="2" id="KW-1185">Reference proteome</keyword>
<evidence type="ECO:0000313" key="2">
    <source>
        <dbReference type="Proteomes" id="UP001187192"/>
    </source>
</evidence>
<dbReference type="Proteomes" id="UP001187192">
    <property type="component" value="Unassembled WGS sequence"/>
</dbReference>
<evidence type="ECO:0000313" key="1">
    <source>
        <dbReference type="EMBL" id="GMN58202.1"/>
    </source>
</evidence>
<name>A0AA88DMQ8_FICCA</name>
<gene>
    <name evidence="1" type="ORF">TIFTF001_027297</name>
</gene>